<dbReference type="EMBL" id="UINC01132536">
    <property type="protein sequence ID" value="SVD14916.1"/>
    <property type="molecule type" value="Genomic_DNA"/>
</dbReference>
<gene>
    <name evidence="1" type="ORF">METZ01_LOCUS367770</name>
</gene>
<organism evidence="1">
    <name type="scientific">marine metagenome</name>
    <dbReference type="NCBI Taxonomy" id="408172"/>
    <lineage>
        <taxon>unclassified sequences</taxon>
        <taxon>metagenomes</taxon>
        <taxon>ecological metagenomes</taxon>
    </lineage>
</organism>
<dbReference type="AlphaFoldDB" id="A0A382SYF5"/>
<feature type="non-terminal residue" evidence="1">
    <location>
        <position position="69"/>
    </location>
</feature>
<reference evidence="1" key="1">
    <citation type="submission" date="2018-05" db="EMBL/GenBank/DDBJ databases">
        <authorList>
            <person name="Lanie J.A."/>
            <person name="Ng W.-L."/>
            <person name="Kazmierczak K.M."/>
            <person name="Andrzejewski T.M."/>
            <person name="Davidsen T.M."/>
            <person name="Wayne K.J."/>
            <person name="Tettelin H."/>
            <person name="Glass J.I."/>
            <person name="Rusch D."/>
            <person name="Podicherti R."/>
            <person name="Tsui H.-C.T."/>
            <person name="Winkler M.E."/>
        </authorList>
    </citation>
    <scope>NUCLEOTIDE SEQUENCE</scope>
</reference>
<sequence>MEQLPNQKGSMMRRTLLPILFLTCMLAEHALAAGLESGFFNPYATTGVRIAPETVTPAMRKWYLPQTLY</sequence>
<accession>A0A382SYF5</accession>
<proteinExistence type="predicted"/>
<protein>
    <submittedName>
        <fullName evidence="1">Uncharacterized protein</fullName>
    </submittedName>
</protein>
<name>A0A382SYF5_9ZZZZ</name>
<evidence type="ECO:0000313" key="1">
    <source>
        <dbReference type="EMBL" id="SVD14916.1"/>
    </source>
</evidence>